<dbReference type="RefSeq" id="WP_123254258.1">
    <property type="nucleotide sequence ID" value="NZ_RBED01000070.1"/>
</dbReference>
<feature type="compositionally biased region" description="Pro residues" evidence="1">
    <location>
        <begin position="148"/>
        <end position="161"/>
    </location>
</feature>
<dbReference type="InterPro" id="IPR002711">
    <property type="entry name" value="HNH"/>
</dbReference>
<organism evidence="3 4">
    <name type="scientific">Arthrobacter oryzae</name>
    <dbReference type="NCBI Taxonomy" id="409290"/>
    <lineage>
        <taxon>Bacteria</taxon>
        <taxon>Bacillati</taxon>
        <taxon>Actinomycetota</taxon>
        <taxon>Actinomycetes</taxon>
        <taxon>Micrococcales</taxon>
        <taxon>Micrococcaceae</taxon>
        <taxon>Arthrobacter</taxon>
    </lineage>
</organism>
<dbReference type="GO" id="GO:0008270">
    <property type="term" value="F:zinc ion binding"/>
    <property type="evidence" value="ECO:0007669"/>
    <property type="project" value="InterPro"/>
</dbReference>
<dbReference type="Pfam" id="PF01844">
    <property type="entry name" value="HNH"/>
    <property type="match status" value="1"/>
</dbReference>
<dbReference type="OrthoDB" id="9802640at2"/>
<dbReference type="Proteomes" id="UP000273807">
    <property type="component" value="Unassembled WGS sequence"/>
</dbReference>
<evidence type="ECO:0000256" key="1">
    <source>
        <dbReference type="SAM" id="MobiDB-lite"/>
    </source>
</evidence>
<dbReference type="CDD" id="cd00085">
    <property type="entry name" value="HNHc"/>
    <property type="match status" value="1"/>
</dbReference>
<evidence type="ECO:0000313" key="3">
    <source>
        <dbReference type="EMBL" id="RNL58027.1"/>
    </source>
</evidence>
<dbReference type="EMBL" id="RBED01000070">
    <property type="protein sequence ID" value="RNL58027.1"/>
    <property type="molecule type" value="Genomic_DNA"/>
</dbReference>
<comment type="caution">
    <text evidence="3">The sequence shown here is derived from an EMBL/GenBank/DDBJ whole genome shotgun (WGS) entry which is preliminary data.</text>
</comment>
<keyword evidence="3" id="KW-0255">Endonuclease</keyword>
<accession>A0A3N0C5A8</accession>
<dbReference type="GO" id="GO:0004519">
    <property type="term" value="F:endonuclease activity"/>
    <property type="evidence" value="ECO:0007669"/>
    <property type="project" value="UniProtKB-KW"/>
</dbReference>
<feature type="region of interest" description="Disordered" evidence="1">
    <location>
        <begin position="142"/>
        <end position="163"/>
    </location>
</feature>
<gene>
    <name evidence="3" type="ORF">D7003_04330</name>
</gene>
<feature type="domain" description="HNH" evidence="2">
    <location>
        <begin position="192"/>
        <end position="247"/>
    </location>
</feature>
<proteinExistence type="predicted"/>
<evidence type="ECO:0000313" key="4">
    <source>
        <dbReference type="Proteomes" id="UP000273807"/>
    </source>
</evidence>
<name>A0A3N0C5A8_9MICC</name>
<dbReference type="InterPro" id="IPR003615">
    <property type="entry name" value="HNH_nuc"/>
</dbReference>
<keyword evidence="3" id="KW-0378">Hydrolase</keyword>
<sequence>MTAIFLAWDPEQPTGWTYAAAVDQVTATGRFLATWGVDGTCDIPAEADVWLLLRGRHARGLLGHGVVVSDRPEPFADREISPAALPVRVSFDSLLPLGDHIPSAVLEAAVPGIDWDDIKADGSRGSGLAVDPSWETWLRRLWSESGPQPGPDPTQPVPGTLPPGAVTRVEVNRYEHNADARRLCVARHGTRCAVCGFDFEAVYGGIGRDFIEVHHLVPPSGLGRGYELDPVADMVPLCANCHAMTHRGVAVPRTVAELRRIMASGGFLPGQTVSPVELAARQDARRILEQQ</sequence>
<keyword evidence="4" id="KW-1185">Reference proteome</keyword>
<keyword evidence="3" id="KW-0540">Nuclease</keyword>
<evidence type="ECO:0000259" key="2">
    <source>
        <dbReference type="Pfam" id="PF01844"/>
    </source>
</evidence>
<dbReference type="AlphaFoldDB" id="A0A3N0C5A8"/>
<reference evidence="3 4" key="1">
    <citation type="submission" date="2018-10" db="EMBL/GenBank/DDBJ databases">
        <title>Genome sequencing of Arthrobacter oryzae TNB02.</title>
        <authorList>
            <person name="Cho Y.-J."/>
            <person name="Cho A."/>
            <person name="Kim O.-S."/>
        </authorList>
    </citation>
    <scope>NUCLEOTIDE SEQUENCE [LARGE SCALE GENOMIC DNA]</scope>
    <source>
        <strain evidence="3 4">TNB02</strain>
    </source>
</reference>
<dbReference type="GO" id="GO:0003676">
    <property type="term" value="F:nucleic acid binding"/>
    <property type="evidence" value="ECO:0007669"/>
    <property type="project" value="InterPro"/>
</dbReference>
<protein>
    <submittedName>
        <fullName evidence="3">HNH endonuclease</fullName>
    </submittedName>
</protein>